<sequence>MKIVVVGNMGYVGPVLIAHLRARFPQAELIGYDSGWFGHCLTTACVVPERNLNAQVFGDVRDLPSDLLQGVDAVVMLAAVSNDPMGSRFENPTKEINFQSSVEIAQKAAAAGVSHFVYASSCSVYGFAEGGARKETDPLNPLTAYARSKIDTEKALSKTDLGKMTVTCLRFATACGMSDRVRLDLVLNDFVACALSTGVITVLSDGTPWRPLIDVHDMARAIEWGVTRDAGNGGSFLTVNVGSAQWNYQVKDLAAAVVEEMPGSSYSINKDAPPDKRSYQVDFGLFRQLAPQHQPTKSLQDSVRDLRDGLRAINFANADFRNSDQIRLRVLDRHIREGRIDENLRWVG</sequence>
<evidence type="ECO:0000313" key="2">
    <source>
        <dbReference type="EMBL" id="AEI08001.1"/>
    </source>
</evidence>
<dbReference type="HOGENOM" id="CLU_007383_1_0_5"/>
<evidence type="ECO:0000259" key="1">
    <source>
        <dbReference type="Pfam" id="PF01370"/>
    </source>
</evidence>
<accession>B6JD33</accession>
<dbReference type="EMBL" id="CP002826">
    <property type="protein sequence ID" value="AEI08001.1"/>
    <property type="molecule type" value="Genomic_DNA"/>
</dbReference>
<dbReference type="CDD" id="cd08946">
    <property type="entry name" value="SDR_e"/>
    <property type="match status" value="1"/>
</dbReference>
<dbReference type="InterPro" id="IPR036291">
    <property type="entry name" value="NAD(P)-bd_dom_sf"/>
</dbReference>
<dbReference type="OrthoDB" id="9795501at2"/>
<reference evidence="2 3" key="1">
    <citation type="journal article" date="2011" name="J. Bacteriol.">
        <title>Complete genome sequences of the chemolithoautotrophic Oligotropha carboxidovorans strains OM4 and OM5.</title>
        <authorList>
            <person name="Volland S."/>
            <person name="Rachinger M."/>
            <person name="Strittmatter A."/>
            <person name="Daniel R."/>
            <person name="Gottschalk G."/>
            <person name="Meyer O."/>
        </authorList>
    </citation>
    <scope>NUCLEOTIDE SEQUENCE [LARGE SCALE GENOMIC DNA]</scope>
    <source>
        <strain evidence="3">ATCC 49405 / DSM 1227 / KCTC 32145 / OM5</strain>
    </source>
</reference>
<dbReference type="Proteomes" id="UP000007730">
    <property type="component" value="Chromosome"/>
</dbReference>
<evidence type="ECO:0000313" key="3">
    <source>
        <dbReference type="Proteomes" id="UP000007730"/>
    </source>
</evidence>
<dbReference type="PATRIC" id="fig|504832.7.peg.3496"/>
<dbReference type="eggNOG" id="COG0451">
    <property type="taxonomic scope" value="Bacteria"/>
</dbReference>
<organism evidence="2 3">
    <name type="scientific">Afipia carboxidovorans (strain ATCC 49405 / DSM 1227 / KCTC 32145 / OM5)</name>
    <name type="common">Oligotropha carboxidovorans</name>
    <dbReference type="NCBI Taxonomy" id="504832"/>
    <lineage>
        <taxon>Bacteria</taxon>
        <taxon>Pseudomonadati</taxon>
        <taxon>Pseudomonadota</taxon>
        <taxon>Alphaproteobacteria</taxon>
        <taxon>Hyphomicrobiales</taxon>
        <taxon>Nitrobacteraceae</taxon>
        <taxon>Afipia</taxon>
    </lineage>
</organism>
<proteinExistence type="predicted"/>
<dbReference type="AlphaFoldDB" id="B6JD33"/>
<dbReference type="SUPFAM" id="SSF51735">
    <property type="entry name" value="NAD(P)-binding Rossmann-fold domains"/>
    <property type="match status" value="1"/>
</dbReference>
<dbReference type="InterPro" id="IPR001509">
    <property type="entry name" value="Epimerase_deHydtase"/>
</dbReference>
<dbReference type="Gene3D" id="3.40.50.720">
    <property type="entry name" value="NAD(P)-binding Rossmann-like Domain"/>
    <property type="match status" value="1"/>
</dbReference>
<keyword evidence="3" id="KW-1185">Reference proteome</keyword>
<dbReference type="KEGG" id="ocg:OCA5_c33260"/>
<dbReference type="Pfam" id="PF01370">
    <property type="entry name" value="Epimerase"/>
    <property type="match status" value="1"/>
</dbReference>
<feature type="domain" description="NAD-dependent epimerase/dehydratase" evidence="1">
    <location>
        <begin position="3"/>
        <end position="242"/>
    </location>
</feature>
<protein>
    <submittedName>
        <fullName evidence="2">Putative epimerase/dehydratase</fullName>
    </submittedName>
</protein>
<name>B6JD33_AFIC5</name>
<dbReference type="RefSeq" id="WP_012561794.1">
    <property type="nucleotide sequence ID" value="NC_011386.1"/>
</dbReference>
<dbReference type="PANTHER" id="PTHR43245">
    <property type="entry name" value="BIFUNCTIONAL POLYMYXIN RESISTANCE PROTEIN ARNA"/>
    <property type="match status" value="1"/>
</dbReference>
<dbReference type="KEGG" id="oca:OCAR_4620"/>
<dbReference type="InterPro" id="IPR050177">
    <property type="entry name" value="Lipid_A_modif_metabolic_enz"/>
</dbReference>
<gene>
    <name evidence="2" type="ordered locus">OCA5_c33260</name>
</gene>
<dbReference type="PANTHER" id="PTHR43245:SF23">
    <property type="entry name" value="NAD(P)-BINDING DOMAIN-CONTAINING PROTEIN"/>
    <property type="match status" value="1"/>
</dbReference>
<dbReference type="STRING" id="504832.OCA5_c33260"/>